<dbReference type="InterPro" id="IPR035919">
    <property type="entry name" value="EAL_sf"/>
</dbReference>
<dbReference type="SMART" id="SM00052">
    <property type="entry name" value="EAL"/>
    <property type="match status" value="1"/>
</dbReference>
<dbReference type="InterPro" id="IPR050706">
    <property type="entry name" value="Cyclic-di-GMP_PDE-like"/>
</dbReference>
<accession>A0A1H0JT73</accession>
<keyword evidence="3" id="KW-1185">Reference proteome</keyword>
<dbReference type="OrthoDB" id="9814202at2"/>
<dbReference type="AlphaFoldDB" id="A0A1H0JT73"/>
<dbReference type="STRING" id="582672.SAMN05216360_12381"/>
<dbReference type="PANTHER" id="PTHR33121">
    <property type="entry name" value="CYCLIC DI-GMP PHOSPHODIESTERASE PDEF"/>
    <property type="match status" value="1"/>
</dbReference>
<evidence type="ECO:0000313" key="2">
    <source>
        <dbReference type="EMBL" id="SDO46814.1"/>
    </source>
</evidence>
<dbReference type="Gene3D" id="3.20.20.450">
    <property type="entry name" value="EAL domain"/>
    <property type="match status" value="1"/>
</dbReference>
<dbReference type="EMBL" id="FNHS01000023">
    <property type="protein sequence ID" value="SDO46814.1"/>
    <property type="molecule type" value="Genomic_DNA"/>
</dbReference>
<name>A0A1H0JT73_9HYPH</name>
<dbReference type="CDD" id="cd01948">
    <property type="entry name" value="EAL"/>
    <property type="match status" value="1"/>
</dbReference>
<feature type="domain" description="EAL" evidence="1">
    <location>
        <begin position="11"/>
        <end position="265"/>
    </location>
</feature>
<organism evidence="2 3">
    <name type="scientific">Methylobacterium phyllostachyos</name>
    <dbReference type="NCBI Taxonomy" id="582672"/>
    <lineage>
        <taxon>Bacteria</taxon>
        <taxon>Pseudomonadati</taxon>
        <taxon>Pseudomonadota</taxon>
        <taxon>Alphaproteobacteria</taxon>
        <taxon>Hyphomicrobiales</taxon>
        <taxon>Methylobacteriaceae</taxon>
        <taxon>Methylobacterium</taxon>
    </lineage>
</organism>
<evidence type="ECO:0000313" key="3">
    <source>
        <dbReference type="Proteomes" id="UP000198704"/>
    </source>
</evidence>
<protein>
    <submittedName>
        <fullName evidence="2">EAL domain, c-di-GMP-specific phosphodiesterase class I (Or its enzymatically inactive variant)</fullName>
    </submittedName>
</protein>
<dbReference type="Pfam" id="PF00563">
    <property type="entry name" value="EAL"/>
    <property type="match status" value="1"/>
</dbReference>
<evidence type="ECO:0000259" key="1">
    <source>
        <dbReference type="PROSITE" id="PS50883"/>
    </source>
</evidence>
<sequence length="380" mass="41654">MTVHHARARRPRAAASRSTSVLHQLSLDIRAAFQPIEDLRTGEIVGYEALARLMRGDQLLPPADFLSSLPQDALAELFRTMLGQAVSLRQSLAGDGPGPYVSVNVEVPLVLADGFVDLLRDVLDQHAFSPHGAMVLELLEGHATPDYARMSERLQAIRALGIRIALDDIGSAYSSLINLRDLPVDIMKLDQSFARGLRQKPRDLHFVLSLQSLAHSIGKRLIVEGVETVEIRDALRVLGVDLGQGYGIARPMPGEAVAPWIAAWPTVGMEMDRTPTSMLGAYAGHLRVVEACRTLMGQPLPVAWKEASKDPHACSIGVFFDRHGLHDTAFGCAHKRFHEVMALYETDPAGWHDGAEGFRQEMERALADPSQRFRCDAVAA</sequence>
<dbReference type="GO" id="GO:0071111">
    <property type="term" value="F:cyclic-guanylate-specific phosphodiesterase activity"/>
    <property type="evidence" value="ECO:0007669"/>
    <property type="project" value="InterPro"/>
</dbReference>
<dbReference type="SUPFAM" id="SSF141868">
    <property type="entry name" value="EAL domain-like"/>
    <property type="match status" value="1"/>
</dbReference>
<dbReference type="Proteomes" id="UP000198704">
    <property type="component" value="Unassembled WGS sequence"/>
</dbReference>
<proteinExistence type="predicted"/>
<gene>
    <name evidence="2" type="ORF">SAMN05216360_12381</name>
</gene>
<dbReference type="InterPro" id="IPR001633">
    <property type="entry name" value="EAL_dom"/>
</dbReference>
<dbReference type="PANTHER" id="PTHR33121:SF70">
    <property type="entry name" value="SIGNALING PROTEIN YKOW"/>
    <property type="match status" value="1"/>
</dbReference>
<reference evidence="3" key="1">
    <citation type="submission" date="2016-10" db="EMBL/GenBank/DDBJ databases">
        <authorList>
            <person name="Varghese N."/>
            <person name="Submissions S."/>
        </authorList>
    </citation>
    <scope>NUCLEOTIDE SEQUENCE [LARGE SCALE GENOMIC DNA]</scope>
    <source>
        <strain evidence="3">BL47</strain>
    </source>
</reference>
<dbReference type="PROSITE" id="PS50883">
    <property type="entry name" value="EAL"/>
    <property type="match status" value="1"/>
</dbReference>